<evidence type="ECO:0000259" key="2">
    <source>
        <dbReference type="Pfam" id="PF01424"/>
    </source>
</evidence>
<feature type="domain" description="R3H" evidence="2">
    <location>
        <begin position="10"/>
        <end position="53"/>
    </location>
</feature>
<keyword evidence="4" id="KW-1185">Reference proteome</keyword>
<reference evidence="3" key="1">
    <citation type="submission" date="2021-02" db="EMBL/GenBank/DDBJ databases">
        <authorList>
            <person name="Dougan E. K."/>
            <person name="Rhodes N."/>
            <person name="Thang M."/>
            <person name="Chan C."/>
        </authorList>
    </citation>
    <scope>NUCLEOTIDE SEQUENCE</scope>
</reference>
<protein>
    <recommendedName>
        <fullName evidence="2">R3H domain-containing protein</fullName>
    </recommendedName>
</protein>
<feature type="non-terminal residue" evidence="3">
    <location>
        <position position="89"/>
    </location>
</feature>
<proteinExistence type="predicted"/>
<dbReference type="Proteomes" id="UP000654075">
    <property type="component" value="Unassembled WGS sequence"/>
</dbReference>
<name>A0A813ENR8_POLGL</name>
<dbReference type="GO" id="GO:0003676">
    <property type="term" value="F:nucleic acid binding"/>
    <property type="evidence" value="ECO:0007669"/>
    <property type="project" value="InterPro"/>
</dbReference>
<dbReference type="AlphaFoldDB" id="A0A813ENR8"/>
<feature type="non-terminal residue" evidence="3">
    <location>
        <position position="1"/>
    </location>
</feature>
<sequence length="89" mass="9752">SDVQTSPDDDAKVSFPLDLTSSDRKYVHKIAESFRLHTLSSGVGDARFISVYKNPPAGHEAKGKGRGERPTFVPNLALSPDVQQKLRDT</sequence>
<feature type="region of interest" description="Disordered" evidence="1">
    <location>
        <begin position="56"/>
        <end position="89"/>
    </location>
</feature>
<dbReference type="InterPro" id="IPR036867">
    <property type="entry name" value="R3H_dom_sf"/>
</dbReference>
<dbReference type="InterPro" id="IPR001374">
    <property type="entry name" value="R3H_dom"/>
</dbReference>
<evidence type="ECO:0000256" key="1">
    <source>
        <dbReference type="SAM" id="MobiDB-lite"/>
    </source>
</evidence>
<organism evidence="3 4">
    <name type="scientific">Polarella glacialis</name>
    <name type="common">Dinoflagellate</name>
    <dbReference type="NCBI Taxonomy" id="89957"/>
    <lineage>
        <taxon>Eukaryota</taxon>
        <taxon>Sar</taxon>
        <taxon>Alveolata</taxon>
        <taxon>Dinophyceae</taxon>
        <taxon>Suessiales</taxon>
        <taxon>Suessiaceae</taxon>
        <taxon>Polarella</taxon>
    </lineage>
</organism>
<dbReference type="Pfam" id="PF01424">
    <property type="entry name" value="R3H"/>
    <property type="match status" value="1"/>
</dbReference>
<feature type="compositionally biased region" description="Basic and acidic residues" evidence="1">
    <location>
        <begin position="59"/>
        <end position="69"/>
    </location>
</feature>
<comment type="caution">
    <text evidence="3">The sequence shown here is derived from an EMBL/GenBank/DDBJ whole genome shotgun (WGS) entry which is preliminary data.</text>
</comment>
<dbReference type="EMBL" id="CAJNNV010012890">
    <property type="protein sequence ID" value="CAE8601183.1"/>
    <property type="molecule type" value="Genomic_DNA"/>
</dbReference>
<dbReference type="OrthoDB" id="21470at2759"/>
<dbReference type="Gene3D" id="3.30.1370.50">
    <property type="entry name" value="R3H-like domain"/>
    <property type="match status" value="1"/>
</dbReference>
<accession>A0A813ENR8</accession>
<evidence type="ECO:0000313" key="4">
    <source>
        <dbReference type="Proteomes" id="UP000654075"/>
    </source>
</evidence>
<dbReference type="CDD" id="cd02325">
    <property type="entry name" value="R3H"/>
    <property type="match status" value="1"/>
</dbReference>
<evidence type="ECO:0000313" key="3">
    <source>
        <dbReference type="EMBL" id="CAE8601183.1"/>
    </source>
</evidence>
<dbReference type="SUPFAM" id="SSF82708">
    <property type="entry name" value="R3H domain"/>
    <property type="match status" value="1"/>
</dbReference>
<gene>
    <name evidence="3" type="ORF">PGLA1383_LOCUS19479</name>
</gene>